<name>W6T9W1_9LACO</name>
<dbReference type="EMBL" id="AWWK01000013">
    <property type="protein sequence ID" value="ETY75311.1"/>
    <property type="molecule type" value="Genomic_DNA"/>
</dbReference>
<sequence>MNYFYPKMLMVNFSENEPLNILDNLYLMLGISLIVSCLLGWKFQKKKHAAIEEPRIFLIRKAPPLPQILKTEIIISIVLTLLTLGVFLTKFKNGSILLQALLFARVGCDIYARFTIWYKWRRIVTTSSSSLVKSAYLWLKICHLTNSIFQIPLILLSIDLINYAPFVSLKIFST</sequence>
<keyword evidence="1" id="KW-0812">Transmembrane</keyword>
<dbReference type="AlphaFoldDB" id="W6T9W1"/>
<proteinExistence type="predicted"/>
<evidence type="ECO:0000256" key="1">
    <source>
        <dbReference type="SAM" id="Phobius"/>
    </source>
</evidence>
<keyword evidence="1" id="KW-1133">Transmembrane helix</keyword>
<dbReference type="HOGENOM" id="CLU_1538138_0_0_9"/>
<feature type="transmembrane region" description="Helical" evidence="1">
    <location>
        <begin position="94"/>
        <end position="112"/>
    </location>
</feature>
<gene>
    <name evidence="2" type="ORF">LFAB_02465</name>
</gene>
<feature type="transmembrane region" description="Helical" evidence="1">
    <location>
        <begin position="68"/>
        <end position="88"/>
    </location>
</feature>
<comment type="caution">
    <text evidence="2">The sequence shown here is derived from an EMBL/GenBank/DDBJ whole genome shotgun (WGS) entry which is preliminary data.</text>
</comment>
<reference evidence="2 3" key="1">
    <citation type="journal article" date="2014" name="Genome Announc.">
        <title>Genome Sequence of Lactobacillus fabifermentans Strain T30PCM01, Isolated from Fermenting Grape Marc.</title>
        <authorList>
            <person name="Treu L."/>
            <person name="Vendramin V."/>
            <person name="Bovo B."/>
            <person name="Giacomini A."/>
            <person name="Corich V."/>
            <person name="Campanaro S."/>
        </authorList>
    </citation>
    <scope>NUCLEOTIDE SEQUENCE [LARGE SCALE GENOMIC DNA]</scope>
    <source>
        <strain evidence="2 3">T30PCM01</strain>
    </source>
</reference>
<dbReference type="RefSeq" id="WP_024625759.1">
    <property type="nucleotide sequence ID" value="NZ_KK036466.1"/>
</dbReference>
<protein>
    <submittedName>
        <fullName evidence="2">Uncharacterized protein</fullName>
    </submittedName>
</protein>
<evidence type="ECO:0000313" key="2">
    <source>
        <dbReference type="EMBL" id="ETY75311.1"/>
    </source>
</evidence>
<accession>W6T9W1</accession>
<feature type="transmembrane region" description="Helical" evidence="1">
    <location>
        <begin position="20"/>
        <end position="41"/>
    </location>
</feature>
<evidence type="ECO:0000313" key="3">
    <source>
        <dbReference type="Proteomes" id="UP000019247"/>
    </source>
</evidence>
<dbReference type="Proteomes" id="UP000019247">
    <property type="component" value="Unassembled WGS sequence"/>
</dbReference>
<organism evidence="2 3">
    <name type="scientific">Lactiplantibacillus fabifermentans T30PCM01</name>
    <dbReference type="NCBI Taxonomy" id="1400520"/>
    <lineage>
        <taxon>Bacteria</taxon>
        <taxon>Bacillati</taxon>
        <taxon>Bacillota</taxon>
        <taxon>Bacilli</taxon>
        <taxon>Lactobacillales</taxon>
        <taxon>Lactobacillaceae</taxon>
        <taxon>Lactiplantibacillus</taxon>
    </lineage>
</organism>
<keyword evidence="1" id="KW-0472">Membrane</keyword>